<sequence length="1284" mass="142303">MSESESTPGPRRSQRERKQAKPFVSGSQQKRKLNEVDSGDENERLSDLDEHDEPQDEEEEYSAPRPKPKAAPVAGRGRGRPKGSGSTVKRPPKARPTVPKKPTATQRKGKKGQSAFDASGAEKVARDTQITNDNALFNAIMNPSAALQSTVEDFLESLSETPGPAQAELVNNILRCCGSNDTVNADEAIDYDGVVDALDNFTEALKQTWIVAMSSSQLRSFRHTATVLALEVETALCDVAAAVEKEAEVIGRQREGERKRKAGNKSKVSNGRDKELEGKEKEVKNRRTTLAEYLKEFVDGVFVHRYRDLDPAIRAECVRAIGLWFIKYPDHFLDGSYLRYVGWVLSDANTQVRLDAVKSLSGVYKKADYISSLQHFTDRFKPRLVEMATGDTELAVRVAVIQVLGAIDEHGLLEDEQRDALCLLVFDEEFKVRRAVSGFVRGVWEDMVEELLVAKKASEQEKQRVGVKALGALLINLGKTLDKVDIASKEEEDNEEVAESSTQPRRVKEVASLVGAEQRGRTALAVEALWDQVQPVSDWEALLDVLLLDHSASGDDEAEVPRGRRSKGKQAASEVSIDEAWRLEEAEEAVLLEVLVAALRKAKLDASSGKKGEEETTSVNITRALIKGLPRLFAKHQTDEIRITEVLLIPQLMHLDLYLEMRMIPAYASLWDDVIKQFSSHSSPTVLSHAVATIRHLMDATSLSNTNSTKILELEDELAQSLRDAVAGRDELEIASFSEDEVLLLGAICARLTALAGTRDMTSWMEEDEGGKQSSAWDIMIDHGVNLLTLHIIWKARRLPTEAQPSAEELRFRESFREERESLLEKLVEYAVGSQSNTADGVRRAAEEPSGSALATSMLSLVLDDEVQYRCAGFVQAEIERYADELVENNQAENDNENSSTTNTNSRSQLEREYVFIGVVSTFLRVIRVGAVHVHHSAVLLVHYGRLGPAFDLCSKVIVEVLREEGMYNGHGDAVVTVISQALRESFTLVLEGVVPNEATSVSLGKLLASCLLIRGAQLSVVRRLDSEHVIKIHTELLTWIGKRLAAYENNKNKKGRKTAVLFFKVLQPLLAPVDNRDALKMLDSKAHMDQMLAQAKVEISATSPIWEPQRAYEKRLSTAMSKTKAPGKSRRSQQRSKEVLTTDDEQGNISDGNETVEEVPFQQRPAELEYALGQSDDELTQEDAATPNEVESSLSPLDTVRSISERPVNPLEDDEDEGNAPVTPKASRKRPRSEDDEPKANQALEKSSTAIDSSRPALSPVERPVSRASSTGEIRITRKRARH</sequence>
<dbReference type="PROSITE" id="PS51425">
    <property type="entry name" value="SCD"/>
    <property type="match status" value="1"/>
</dbReference>
<feature type="region of interest" description="Disordered" evidence="1">
    <location>
        <begin position="253"/>
        <end position="281"/>
    </location>
</feature>
<dbReference type="InterPro" id="IPR011989">
    <property type="entry name" value="ARM-like"/>
</dbReference>
<proteinExistence type="predicted"/>
<dbReference type="Pfam" id="PF21581">
    <property type="entry name" value="SCD"/>
    <property type="match status" value="1"/>
</dbReference>
<dbReference type="Gene3D" id="1.25.10.10">
    <property type="entry name" value="Leucine-rich Repeat Variant"/>
    <property type="match status" value="1"/>
</dbReference>
<dbReference type="InterPro" id="IPR016024">
    <property type="entry name" value="ARM-type_fold"/>
</dbReference>
<dbReference type="KEGG" id="hir:HETIRDRAFT_429598"/>
<dbReference type="InterPro" id="IPR056396">
    <property type="entry name" value="HEAT_SCC3-SA"/>
</dbReference>
<dbReference type="Pfam" id="PF08514">
    <property type="entry name" value="STAG"/>
    <property type="match status" value="1"/>
</dbReference>
<dbReference type="OrthoDB" id="498590at2759"/>
<reference evidence="3 4" key="1">
    <citation type="journal article" date="2012" name="New Phytol.">
        <title>Insight into trade-off between wood decay and parasitism from the genome of a fungal forest pathogen.</title>
        <authorList>
            <person name="Olson A."/>
            <person name="Aerts A."/>
            <person name="Asiegbu F."/>
            <person name="Belbahri L."/>
            <person name="Bouzid O."/>
            <person name="Broberg A."/>
            <person name="Canback B."/>
            <person name="Coutinho P.M."/>
            <person name="Cullen D."/>
            <person name="Dalman K."/>
            <person name="Deflorio G."/>
            <person name="van Diepen L.T."/>
            <person name="Dunand C."/>
            <person name="Duplessis S."/>
            <person name="Durling M."/>
            <person name="Gonthier P."/>
            <person name="Grimwood J."/>
            <person name="Fossdal C.G."/>
            <person name="Hansson D."/>
            <person name="Henrissat B."/>
            <person name="Hietala A."/>
            <person name="Himmelstrand K."/>
            <person name="Hoffmeister D."/>
            <person name="Hogberg N."/>
            <person name="James T.Y."/>
            <person name="Karlsson M."/>
            <person name="Kohler A."/>
            <person name="Kues U."/>
            <person name="Lee Y.H."/>
            <person name="Lin Y.C."/>
            <person name="Lind M."/>
            <person name="Lindquist E."/>
            <person name="Lombard V."/>
            <person name="Lucas S."/>
            <person name="Lunden K."/>
            <person name="Morin E."/>
            <person name="Murat C."/>
            <person name="Park J."/>
            <person name="Raffaello T."/>
            <person name="Rouze P."/>
            <person name="Salamov A."/>
            <person name="Schmutz J."/>
            <person name="Solheim H."/>
            <person name="Stahlberg J."/>
            <person name="Velez H."/>
            <person name="de Vries R.P."/>
            <person name="Wiebenga A."/>
            <person name="Woodward S."/>
            <person name="Yakovlev I."/>
            <person name="Garbelotto M."/>
            <person name="Martin F."/>
            <person name="Grigoriev I.V."/>
            <person name="Stenlid J."/>
        </authorList>
    </citation>
    <scope>NUCLEOTIDE SEQUENCE [LARGE SCALE GENOMIC DNA]</scope>
    <source>
        <strain evidence="3 4">TC 32-1</strain>
    </source>
</reference>
<feature type="region of interest" description="Disordered" evidence="1">
    <location>
        <begin position="1178"/>
        <end position="1284"/>
    </location>
</feature>
<dbReference type="PANTHER" id="PTHR11199:SF0">
    <property type="entry name" value="LD34181P-RELATED"/>
    <property type="match status" value="1"/>
</dbReference>
<dbReference type="EMBL" id="KI925463">
    <property type="protein sequence ID" value="ETW77329.1"/>
    <property type="molecule type" value="Genomic_DNA"/>
</dbReference>
<feature type="region of interest" description="Disordered" evidence="1">
    <location>
        <begin position="1"/>
        <end position="124"/>
    </location>
</feature>
<feature type="domain" description="SCD" evidence="2">
    <location>
        <begin position="302"/>
        <end position="387"/>
    </location>
</feature>
<accession>W4JV36</accession>
<gene>
    <name evidence="3" type="ORF">HETIRDRAFT_429598</name>
</gene>
<dbReference type="GO" id="GO:0003682">
    <property type="term" value="F:chromatin binding"/>
    <property type="evidence" value="ECO:0007669"/>
    <property type="project" value="TreeGrafter"/>
</dbReference>
<feature type="compositionally biased region" description="Basic residues" evidence="1">
    <location>
        <begin position="1126"/>
        <end position="1135"/>
    </location>
</feature>
<dbReference type="GeneID" id="20674367"/>
<protein>
    <recommendedName>
        <fullName evidence="2">SCD domain-containing protein</fullName>
    </recommendedName>
</protein>
<dbReference type="InterPro" id="IPR020839">
    <property type="entry name" value="SCD"/>
</dbReference>
<dbReference type="GO" id="GO:0000785">
    <property type="term" value="C:chromatin"/>
    <property type="evidence" value="ECO:0007669"/>
    <property type="project" value="TreeGrafter"/>
</dbReference>
<evidence type="ECO:0000313" key="3">
    <source>
        <dbReference type="EMBL" id="ETW77329.1"/>
    </source>
</evidence>
<dbReference type="InterPro" id="IPR039662">
    <property type="entry name" value="Cohesin_Scc3/SA"/>
</dbReference>
<dbReference type="Proteomes" id="UP000030671">
    <property type="component" value="Unassembled WGS sequence"/>
</dbReference>
<evidence type="ECO:0000256" key="1">
    <source>
        <dbReference type="SAM" id="MobiDB-lite"/>
    </source>
</evidence>
<keyword evidence="4" id="KW-1185">Reference proteome</keyword>
<evidence type="ECO:0000313" key="4">
    <source>
        <dbReference type="Proteomes" id="UP000030671"/>
    </source>
</evidence>
<feature type="region of interest" description="Disordered" evidence="1">
    <location>
        <begin position="1117"/>
        <end position="1161"/>
    </location>
</feature>
<dbReference type="InParanoid" id="W4JV36"/>
<organism evidence="3 4">
    <name type="scientific">Heterobasidion irregulare (strain TC 32-1)</name>
    <dbReference type="NCBI Taxonomy" id="747525"/>
    <lineage>
        <taxon>Eukaryota</taxon>
        <taxon>Fungi</taxon>
        <taxon>Dikarya</taxon>
        <taxon>Basidiomycota</taxon>
        <taxon>Agaricomycotina</taxon>
        <taxon>Agaricomycetes</taxon>
        <taxon>Russulales</taxon>
        <taxon>Bondarzewiaceae</taxon>
        <taxon>Heterobasidion</taxon>
        <taxon>Heterobasidion annosum species complex</taxon>
    </lineage>
</organism>
<dbReference type="Pfam" id="PF24571">
    <property type="entry name" value="HEAT_SCC3-SA"/>
    <property type="match status" value="1"/>
</dbReference>
<name>W4JV36_HETIT</name>
<dbReference type="RefSeq" id="XP_009550848.1">
    <property type="nucleotide sequence ID" value="XM_009552553.1"/>
</dbReference>
<feature type="compositionally biased region" description="Basic and acidic residues" evidence="1">
    <location>
        <begin position="270"/>
        <end position="281"/>
    </location>
</feature>
<dbReference type="HOGENOM" id="CLU_003349_0_0_1"/>
<dbReference type="eggNOG" id="KOG2011">
    <property type="taxonomic scope" value="Eukaryota"/>
</dbReference>
<dbReference type="GO" id="GO:0008278">
    <property type="term" value="C:cohesin complex"/>
    <property type="evidence" value="ECO:0007669"/>
    <property type="project" value="TreeGrafter"/>
</dbReference>
<dbReference type="PANTHER" id="PTHR11199">
    <property type="entry name" value="STROMAL ANTIGEN"/>
    <property type="match status" value="1"/>
</dbReference>
<dbReference type="STRING" id="747525.W4JV36"/>
<feature type="compositionally biased region" description="Acidic residues" evidence="1">
    <location>
        <begin position="49"/>
        <end position="61"/>
    </location>
</feature>
<dbReference type="SUPFAM" id="SSF48371">
    <property type="entry name" value="ARM repeat"/>
    <property type="match status" value="1"/>
</dbReference>
<dbReference type="InterPro" id="IPR013721">
    <property type="entry name" value="STAG"/>
</dbReference>
<dbReference type="GO" id="GO:0007062">
    <property type="term" value="P:sister chromatid cohesion"/>
    <property type="evidence" value="ECO:0007669"/>
    <property type="project" value="UniProtKB-ARBA"/>
</dbReference>
<dbReference type="GO" id="GO:0005634">
    <property type="term" value="C:nucleus"/>
    <property type="evidence" value="ECO:0007669"/>
    <property type="project" value="TreeGrafter"/>
</dbReference>
<evidence type="ECO:0000259" key="2">
    <source>
        <dbReference type="PROSITE" id="PS51425"/>
    </source>
</evidence>